<dbReference type="PANTHER" id="PTHR43540">
    <property type="entry name" value="PEROXYUREIDOACRYLATE/UREIDOACRYLATE AMIDOHYDROLASE-RELATED"/>
    <property type="match status" value="1"/>
</dbReference>
<reference evidence="3 4" key="1">
    <citation type="submission" date="2020-08" db="EMBL/GenBank/DDBJ databases">
        <title>The Agave Microbiome: Exploring the role of microbial communities in plant adaptations to desert environments.</title>
        <authorList>
            <person name="Partida-Martinez L.P."/>
        </authorList>
    </citation>
    <scope>NUCLEOTIDE SEQUENCE [LARGE SCALE GENOMIC DNA]</scope>
    <source>
        <strain evidence="3 4">AT3.2</strain>
    </source>
</reference>
<dbReference type="InterPro" id="IPR000868">
    <property type="entry name" value="Isochorismatase-like_dom"/>
</dbReference>
<feature type="domain" description="Isochorismatase-like" evidence="2">
    <location>
        <begin position="6"/>
        <end position="177"/>
    </location>
</feature>
<evidence type="ECO:0000313" key="3">
    <source>
        <dbReference type="EMBL" id="MBB6134131.1"/>
    </source>
</evidence>
<keyword evidence="1" id="KW-0378">Hydrolase</keyword>
<dbReference type="GO" id="GO:0016787">
    <property type="term" value="F:hydrolase activity"/>
    <property type="evidence" value="ECO:0007669"/>
    <property type="project" value="UniProtKB-KW"/>
</dbReference>
<name>A0A7W9X0B8_9BURK</name>
<dbReference type="Proteomes" id="UP000540787">
    <property type="component" value="Unassembled WGS sequence"/>
</dbReference>
<organism evidence="3 4">
    <name type="scientific">Massilia aurea</name>
    <dbReference type="NCBI Taxonomy" id="373040"/>
    <lineage>
        <taxon>Bacteria</taxon>
        <taxon>Pseudomonadati</taxon>
        <taxon>Pseudomonadota</taxon>
        <taxon>Betaproteobacteria</taxon>
        <taxon>Burkholderiales</taxon>
        <taxon>Oxalobacteraceae</taxon>
        <taxon>Telluria group</taxon>
        <taxon>Massilia</taxon>
    </lineage>
</organism>
<proteinExistence type="predicted"/>
<dbReference type="AlphaFoldDB" id="A0A7W9X0B8"/>
<dbReference type="Gene3D" id="3.40.50.850">
    <property type="entry name" value="Isochorismatase-like"/>
    <property type="match status" value="1"/>
</dbReference>
<dbReference type="SUPFAM" id="SSF52499">
    <property type="entry name" value="Isochorismatase-like hydrolases"/>
    <property type="match status" value="1"/>
</dbReference>
<dbReference type="RefSeq" id="WP_183554424.1">
    <property type="nucleotide sequence ID" value="NZ_JACHBX010000002.1"/>
</dbReference>
<dbReference type="InterPro" id="IPR050272">
    <property type="entry name" value="Isochorismatase-like_hydrls"/>
</dbReference>
<keyword evidence="4" id="KW-1185">Reference proteome</keyword>
<evidence type="ECO:0000259" key="2">
    <source>
        <dbReference type="Pfam" id="PF00857"/>
    </source>
</evidence>
<dbReference type="EMBL" id="JACHBX010000002">
    <property type="protein sequence ID" value="MBB6134131.1"/>
    <property type="molecule type" value="Genomic_DNA"/>
</dbReference>
<gene>
    <name evidence="3" type="ORF">HD842_002273</name>
</gene>
<protein>
    <submittedName>
        <fullName evidence="3">Nicotinamidase-related amidase</fullName>
    </submittedName>
</protein>
<dbReference type="InterPro" id="IPR036380">
    <property type="entry name" value="Isochorismatase-like_sf"/>
</dbReference>
<evidence type="ECO:0000256" key="1">
    <source>
        <dbReference type="ARBA" id="ARBA00022801"/>
    </source>
</evidence>
<comment type="caution">
    <text evidence="3">The sequence shown here is derived from an EMBL/GenBank/DDBJ whole genome shotgun (WGS) entry which is preliminary data.</text>
</comment>
<dbReference type="Pfam" id="PF00857">
    <property type="entry name" value="Isochorismatase"/>
    <property type="match status" value="1"/>
</dbReference>
<dbReference type="PANTHER" id="PTHR43540:SF1">
    <property type="entry name" value="ISOCHORISMATASE HYDROLASE"/>
    <property type="match status" value="1"/>
</dbReference>
<dbReference type="CDD" id="cd01014">
    <property type="entry name" value="nicotinamidase_related"/>
    <property type="match status" value="1"/>
</dbReference>
<evidence type="ECO:0000313" key="4">
    <source>
        <dbReference type="Proteomes" id="UP000540787"/>
    </source>
</evidence>
<sequence length="188" mass="20476">MTQPPALIIIDMQQGMQSATLPPRNNPTAEGMIARLHAAWRVAGYPIVSVRHISRSPASVFAPGQSGVEFQPRFHPMVHEHVVEKNVPDAFIHTGLERWLHARGITHLVIVGVSTNNSVEATARTAGNLGFSTIVVSDATFTFDKTDFGGTHRSAEDVHLMALANLHGEYAEVMSSDDVLRRYAMGIA</sequence>
<accession>A0A7W9X0B8</accession>